<feature type="transmembrane region" description="Helical" evidence="1">
    <location>
        <begin position="293"/>
        <end position="315"/>
    </location>
</feature>
<feature type="transmembrane region" description="Helical" evidence="1">
    <location>
        <begin position="353"/>
        <end position="374"/>
    </location>
</feature>
<dbReference type="AlphaFoldDB" id="A0A9D7AH59"/>
<sequence>MQHDENLLIQNNGKALTPSRRFEQLDSARGLALLGILVMNIGGFGLPKPAYMNPAYIGMPSFSDGLVWSLLSTFVQGTFLAMFAMLFGAGLQLLSKRSAGWNASRLFWLALLGFCHSVYLWDGDILLTYGLVGLGSMVIIRTTSTSRSLMYTGVLLYIIGLAIMLWLGSLPGSGFSEDWTPSARTLAYETAWKLTGGELAHAERLKMTLMIQFSVVLQYGWELAGLMLIGAGLLHSGWLLGKASLTDYRRQGWILFVLSLVIHIPAMLMQWWVEWDFIIAGYYLQVPKEFAATLQGIAYLALWYGYGQSISWSTANAVLSQVGRMTLSNYLLQTLICTTLFYHYGWFNHFDRLQLLAIVPAIWCVNILFSILWLKYFKQGPVEWLWRRLTGIVAVE</sequence>
<feature type="transmembrane region" description="Helical" evidence="1">
    <location>
        <begin position="219"/>
        <end position="241"/>
    </location>
</feature>
<evidence type="ECO:0000256" key="1">
    <source>
        <dbReference type="SAM" id="Phobius"/>
    </source>
</evidence>
<evidence type="ECO:0000313" key="5">
    <source>
        <dbReference type="Proteomes" id="UP000807542"/>
    </source>
</evidence>
<feature type="transmembrane region" description="Helical" evidence="1">
    <location>
        <begin position="66"/>
        <end position="87"/>
    </location>
</feature>
<feature type="transmembrane region" description="Helical" evidence="1">
    <location>
        <begin position="327"/>
        <end position="347"/>
    </location>
</feature>
<feature type="domain" description="DUF418" evidence="2">
    <location>
        <begin position="235"/>
        <end position="390"/>
    </location>
</feature>
<feature type="transmembrane region" description="Helical" evidence="1">
    <location>
        <begin position="149"/>
        <end position="168"/>
    </location>
</feature>
<proteinExistence type="predicted"/>
<comment type="caution">
    <text evidence="4">The sequence shown here is derived from an EMBL/GenBank/DDBJ whole genome shotgun (WGS) entry which is preliminary data.</text>
</comment>
<evidence type="ECO:0000259" key="2">
    <source>
        <dbReference type="Pfam" id="PF04235"/>
    </source>
</evidence>
<reference evidence="4 6" key="1">
    <citation type="submission" date="2020-11" db="EMBL/GenBank/DDBJ databases">
        <title>Insectihabitans protaetiae gen. nov. sp. nov. and Insectihabitans allomyrinae sp. nov., isolated from larvae of Protaetia brevitarsis seulensis and Allomyrina dichotoma, respectively.</title>
        <authorList>
            <person name="Lee S.D."/>
            <person name="Byeon Y.-S."/>
            <person name="Kim S.-M."/>
            <person name="Yang H.L."/>
            <person name="Kim I.S."/>
        </authorList>
    </citation>
    <scope>NUCLEOTIDE SEQUENCE</scope>
    <source>
        <strain evidence="4">CWB-B4</strain>
        <strain evidence="3 6">CWB-B43</strain>
    </source>
</reference>
<dbReference type="NCBIfam" id="NF008093">
    <property type="entry name" value="PRK10835.1"/>
    <property type="match status" value="1"/>
</dbReference>
<keyword evidence="1" id="KW-1133">Transmembrane helix</keyword>
<name>A0A9D7AH59_9GAMM</name>
<feature type="transmembrane region" description="Helical" evidence="1">
    <location>
        <begin position="253"/>
        <end position="273"/>
    </location>
</feature>
<dbReference type="Proteomes" id="UP001296969">
    <property type="component" value="Unassembled WGS sequence"/>
</dbReference>
<dbReference type="Pfam" id="PF04235">
    <property type="entry name" value="DUF418"/>
    <property type="match status" value="1"/>
</dbReference>
<accession>A0A9D7AH59</accession>
<feature type="transmembrane region" description="Helical" evidence="1">
    <location>
        <begin position="99"/>
        <end position="119"/>
    </location>
</feature>
<feature type="transmembrane region" description="Helical" evidence="1">
    <location>
        <begin position="28"/>
        <end position="46"/>
    </location>
</feature>
<feature type="transmembrane region" description="Helical" evidence="1">
    <location>
        <begin position="125"/>
        <end position="142"/>
    </location>
</feature>
<dbReference type="PANTHER" id="PTHR30590">
    <property type="entry name" value="INNER MEMBRANE PROTEIN"/>
    <property type="match status" value="1"/>
</dbReference>
<organism evidence="4 5">
    <name type="scientific">Limnobaculum xujianqingii</name>
    <dbReference type="NCBI Taxonomy" id="2738837"/>
    <lineage>
        <taxon>Bacteria</taxon>
        <taxon>Pseudomonadati</taxon>
        <taxon>Pseudomonadota</taxon>
        <taxon>Gammaproteobacteria</taxon>
        <taxon>Enterobacterales</taxon>
        <taxon>Budviciaceae</taxon>
        <taxon>Limnobaculum</taxon>
    </lineage>
</organism>
<dbReference type="Proteomes" id="UP000807542">
    <property type="component" value="Unassembled WGS sequence"/>
</dbReference>
<dbReference type="EMBL" id="JADRCP010000001">
    <property type="protein sequence ID" value="MBK5175905.1"/>
    <property type="molecule type" value="Genomic_DNA"/>
</dbReference>
<evidence type="ECO:0000313" key="4">
    <source>
        <dbReference type="EMBL" id="MBK5175905.1"/>
    </source>
</evidence>
<dbReference type="InterPro" id="IPR052529">
    <property type="entry name" value="Bact_Transport_Assoc"/>
</dbReference>
<dbReference type="RefSeq" id="WP_228397651.1">
    <property type="nucleotide sequence ID" value="NZ_JADRCP010000001.1"/>
</dbReference>
<protein>
    <submittedName>
        <fullName evidence="4">DUF418 domain-containing protein</fullName>
    </submittedName>
</protein>
<keyword evidence="6" id="KW-1185">Reference proteome</keyword>
<keyword evidence="1" id="KW-0812">Transmembrane</keyword>
<keyword evidence="1" id="KW-0472">Membrane</keyword>
<evidence type="ECO:0000313" key="6">
    <source>
        <dbReference type="Proteomes" id="UP001296969"/>
    </source>
</evidence>
<dbReference type="EMBL" id="JADRCQ010000001">
    <property type="protein sequence ID" value="MBK5072596.1"/>
    <property type="molecule type" value="Genomic_DNA"/>
</dbReference>
<dbReference type="PANTHER" id="PTHR30590:SF2">
    <property type="entry name" value="INNER MEMBRANE PROTEIN"/>
    <property type="match status" value="1"/>
</dbReference>
<gene>
    <name evidence="4" type="ORF">I2492_06175</name>
    <name evidence="3" type="ORF">I2493_06175</name>
</gene>
<dbReference type="InterPro" id="IPR007349">
    <property type="entry name" value="DUF418"/>
</dbReference>
<evidence type="ECO:0000313" key="3">
    <source>
        <dbReference type="EMBL" id="MBK5072596.1"/>
    </source>
</evidence>